<dbReference type="InterPro" id="IPR029036">
    <property type="entry name" value="P5CR_dimer"/>
</dbReference>
<name>A0A1H7QPN5_9GAMM</name>
<dbReference type="AlphaFoldDB" id="A0A1H7QPN5"/>
<dbReference type="InterPro" id="IPR008927">
    <property type="entry name" value="6-PGluconate_DH-like_C_sf"/>
</dbReference>
<evidence type="ECO:0000313" key="10">
    <source>
        <dbReference type="Proteomes" id="UP000199297"/>
    </source>
</evidence>
<feature type="binding site" evidence="6">
    <location>
        <begin position="9"/>
        <end position="14"/>
    </location>
    <ligand>
        <name>NADP(+)</name>
        <dbReference type="ChEBI" id="CHEBI:58349"/>
    </ligand>
</feature>
<dbReference type="SUPFAM" id="SSF51735">
    <property type="entry name" value="NAD(P)-binding Rossmann-fold domains"/>
    <property type="match status" value="1"/>
</dbReference>
<dbReference type="NCBIfam" id="TIGR00112">
    <property type="entry name" value="proC"/>
    <property type="match status" value="1"/>
</dbReference>
<keyword evidence="10" id="KW-1185">Reference proteome</keyword>
<evidence type="ECO:0000256" key="2">
    <source>
        <dbReference type="ARBA" id="ARBA00022857"/>
    </source>
</evidence>
<dbReference type="UniPathway" id="UPA00098">
    <property type="reaction ID" value="UER00361"/>
</dbReference>
<comment type="function">
    <text evidence="4">Catalyzes the reduction of 1-pyrroline-5-carboxylate (PCA) to L-proline.</text>
</comment>
<dbReference type="Gene3D" id="1.10.3730.10">
    <property type="entry name" value="ProC C-terminal domain-like"/>
    <property type="match status" value="1"/>
</dbReference>
<dbReference type="EMBL" id="FOBI01000012">
    <property type="protein sequence ID" value="SEL49883.1"/>
    <property type="molecule type" value="Genomic_DNA"/>
</dbReference>
<gene>
    <name evidence="4" type="primary">proC</name>
    <name evidence="9" type="ORF">SAMN05216262_11258</name>
</gene>
<comment type="pathway">
    <text evidence="4">Amino-acid biosynthesis; L-proline biosynthesis; L-proline from L-glutamate 5-semialdehyde: step 1/1.</text>
</comment>
<accession>A0A1H7QPN5</accession>
<keyword evidence="2 4" id="KW-0521">NADP</keyword>
<dbReference type="EC" id="1.5.1.2" evidence="4 5"/>
<dbReference type="STRING" id="641665.GCA_002104455_01098"/>
<evidence type="ECO:0000256" key="6">
    <source>
        <dbReference type="PIRSR" id="PIRSR000193-1"/>
    </source>
</evidence>
<evidence type="ECO:0000259" key="8">
    <source>
        <dbReference type="Pfam" id="PF14748"/>
    </source>
</evidence>
<dbReference type="HAMAP" id="MF_01925">
    <property type="entry name" value="P5C_reductase"/>
    <property type="match status" value="1"/>
</dbReference>
<feature type="domain" description="Pyrroline-5-carboxylate reductase catalytic N-terminal" evidence="7">
    <location>
        <begin position="6"/>
        <end position="102"/>
    </location>
</feature>
<reference evidence="10" key="1">
    <citation type="submission" date="2016-10" db="EMBL/GenBank/DDBJ databases">
        <authorList>
            <person name="Varghese N."/>
            <person name="Submissions S."/>
        </authorList>
    </citation>
    <scope>NUCLEOTIDE SEQUENCE [LARGE SCALE GENOMIC DNA]</scope>
    <source>
        <strain evidence="10">CGMCC 1.9127</strain>
    </source>
</reference>
<keyword evidence="4" id="KW-0963">Cytoplasm</keyword>
<evidence type="ECO:0000256" key="4">
    <source>
        <dbReference type="HAMAP-Rule" id="MF_01925"/>
    </source>
</evidence>
<dbReference type="GO" id="GO:0055129">
    <property type="term" value="P:L-proline biosynthetic process"/>
    <property type="evidence" value="ECO:0007669"/>
    <property type="project" value="UniProtKB-UniRule"/>
</dbReference>
<keyword evidence="3 4" id="KW-0560">Oxidoreductase</keyword>
<comment type="catalytic activity">
    <reaction evidence="4">
        <text>L-proline + NAD(+) = (S)-1-pyrroline-5-carboxylate + NADH + 2 H(+)</text>
        <dbReference type="Rhea" id="RHEA:14105"/>
        <dbReference type="ChEBI" id="CHEBI:15378"/>
        <dbReference type="ChEBI" id="CHEBI:17388"/>
        <dbReference type="ChEBI" id="CHEBI:57540"/>
        <dbReference type="ChEBI" id="CHEBI:57945"/>
        <dbReference type="ChEBI" id="CHEBI:60039"/>
        <dbReference type="EC" id="1.5.1.2"/>
    </reaction>
</comment>
<organism evidence="9 10">
    <name type="scientific">Colwellia chukchiensis</name>
    <dbReference type="NCBI Taxonomy" id="641665"/>
    <lineage>
        <taxon>Bacteria</taxon>
        <taxon>Pseudomonadati</taxon>
        <taxon>Pseudomonadota</taxon>
        <taxon>Gammaproteobacteria</taxon>
        <taxon>Alteromonadales</taxon>
        <taxon>Colwelliaceae</taxon>
        <taxon>Colwellia</taxon>
    </lineage>
</organism>
<comment type="catalytic activity">
    <reaction evidence="4">
        <text>L-proline + NADP(+) = (S)-1-pyrroline-5-carboxylate + NADPH + 2 H(+)</text>
        <dbReference type="Rhea" id="RHEA:14109"/>
        <dbReference type="ChEBI" id="CHEBI:15378"/>
        <dbReference type="ChEBI" id="CHEBI:17388"/>
        <dbReference type="ChEBI" id="CHEBI:57783"/>
        <dbReference type="ChEBI" id="CHEBI:58349"/>
        <dbReference type="ChEBI" id="CHEBI:60039"/>
        <dbReference type="EC" id="1.5.1.2"/>
    </reaction>
</comment>
<keyword evidence="4" id="KW-0028">Amino-acid biosynthesis</keyword>
<dbReference type="PIRSF" id="PIRSF000193">
    <property type="entry name" value="Pyrrol-5-carb_rd"/>
    <property type="match status" value="1"/>
</dbReference>
<feature type="binding site" evidence="6">
    <location>
        <begin position="70"/>
        <end position="73"/>
    </location>
    <ligand>
        <name>NADP(+)</name>
        <dbReference type="ChEBI" id="CHEBI:58349"/>
    </ligand>
</feature>
<dbReference type="RefSeq" id="WP_233144021.1">
    <property type="nucleotide sequence ID" value="NZ_FOBI01000012.1"/>
</dbReference>
<comment type="subcellular location">
    <subcellularLocation>
        <location evidence="4">Cytoplasm</location>
    </subcellularLocation>
</comment>
<feature type="binding site" evidence="6">
    <location>
        <position position="57"/>
    </location>
    <ligand>
        <name>NADPH</name>
        <dbReference type="ChEBI" id="CHEBI:57783"/>
    </ligand>
</feature>
<feature type="domain" description="Pyrroline-5-carboxylate reductase dimerisation" evidence="8">
    <location>
        <begin position="166"/>
        <end position="268"/>
    </location>
</feature>
<dbReference type="Pfam" id="PF03807">
    <property type="entry name" value="F420_oxidored"/>
    <property type="match status" value="1"/>
</dbReference>
<comment type="similarity">
    <text evidence="1 4">Belongs to the pyrroline-5-carboxylate reductase family.</text>
</comment>
<evidence type="ECO:0000313" key="9">
    <source>
        <dbReference type="EMBL" id="SEL49883.1"/>
    </source>
</evidence>
<dbReference type="PANTHER" id="PTHR11645">
    <property type="entry name" value="PYRROLINE-5-CARBOXYLATE REDUCTASE"/>
    <property type="match status" value="1"/>
</dbReference>
<keyword evidence="4" id="KW-0641">Proline biosynthesis</keyword>
<dbReference type="InterPro" id="IPR028939">
    <property type="entry name" value="P5C_Rdtase_cat_N"/>
</dbReference>
<dbReference type="Gene3D" id="3.40.50.720">
    <property type="entry name" value="NAD(P)-binding Rossmann-like Domain"/>
    <property type="match status" value="1"/>
</dbReference>
<dbReference type="GO" id="GO:0005737">
    <property type="term" value="C:cytoplasm"/>
    <property type="evidence" value="ECO:0007669"/>
    <property type="project" value="UniProtKB-SubCell"/>
</dbReference>
<dbReference type="Pfam" id="PF14748">
    <property type="entry name" value="P5CR_dimer"/>
    <property type="match status" value="1"/>
</dbReference>
<dbReference type="Proteomes" id="UP000199297">
    <property type="component" value="Unassembled WGS sequence"/>
</dbReference>
<protein>
    <recommendedName>
        <fullName evidence="4 5">Pyrroline-5-carboxylate reductase</fullName>
        <shortName evidence="4">P5C reductase</shortName>
        <shortName evidence="4">P5CR</shortName>
        <ecNumber evidence="4 5">1.5.1.2</ecNumber>
    </recommendedName>
    <alternativeName>
        <fullName evidence="4">PCA reductase</fullName>
    </alternativeName>
</protein>
<evidence type="ECO:0000256" key="1">
    <source>
        <dbReference type="ARBA" id="ARBA00005525"/>
    </source>
</evidence>
<evidence type="ECO:0000259" key="7">
    <source>
        <dbReference type="Pfam" id="PF03807"/>
    </source>
</evidence>
<evidence type="ECO:0000256" key="5">
    <source>
        <dbReference type="NCBIfam" id="TIGR00112"/>
    </source>
</evidence>
<proteinExistence type="inferred from homology"/>
<dbReference type="InterPro" id="IPR000304">
    <property type="entry name" value="Pyrroline-COOH_reductase"/>
</dbReference>
<dbReference type="SUPFAM" id="SSF48179">
    <property type="entry name" value="6-phosphogluconate dehydrogenase C-terminal domain-like"/>
    <property type="match status" value="1"/>
</dbReference>
<sequence>MQDRPIAFIGGGNMAQAILTGLLAAKFAPSNMLVCAPTLATRKALTTKFSLNVSEGNCDAITFADVIFIAVKPKLVETVASELKQAMKLAEKQPLIISLAAGVTTAQLQKYFGDKSHVFAAMPNLPSAVGQGLTGVVAGKNCDTNSIRLVDELLSCCGKTLWLKDERQMPAIVASAGSAPAYFFLFLEAMIASAQKLGLSYQDAKTAALQSGMGALTMAAQSPLSVVELKEQVTSPNGTTHQALASFADNNLKLVVEQAMHAAAKKAASY</sequence>
<dbReference type="PANTHER" id="PTHR11645:SF0">
    <property type="entry name" value="PYRROLINE-5-CARBOXYLATE REDUCTASE 3"/>
    <property type="match status" value="1"/>
</dbReference>
<dbReference type="InterPro" id="IPR036291">
    <property type="entry name" value="NAD(P)-bd_dom_sf"/>
</dbReference>
<evidence type="ECO:0000256" key="3">
    <source>
        <dbReference type="ARBA" id="ARBA00023002"/>
    </source>
</evidence>
<dbReference type="GO" id="GO:0004735">
    <property type="term" value="F:pyrroline-5-carboxylate reductase activity"/>
    <property type="evidence" value="ECO:0007669"/>
    <property type="project" value="UniProtKB-UniRule"/>
</dbReference>